<dbReference type="SUPFAM" id="SSF101908">
    <property type="entry name" value="Putative isomerase YbhE"/>
    <property type="match status" value="1"/>
</dbReference>
<dbReference type="PANTHER" id="PTHR44019:SF8">
    <property type="entry name" value="POC1 CENTRIOLAR PROTEIN HOMOLOG"/>
    <property type="match status" value="1"/>
</dbReference>
<dbReference type="SMART" id="SM00320">
    <property type="entry name" value="WD40"/>
    <property type="match status" value="17"/>
</dbReference>
<evidence type="ECO:0000259" key="4">
    <source>
        <dbReference type="Pfam" id="PF20703"/>
    </source>
</evidence>
<dbReference type="Pfam" id="PF20703">
    <property type="entry name" value="nSTAND1"/>
    <property type="match status" value="1"/>
</dbReference>
<dbReference type="SUPFAM" id="SSF52540">
    <property type="entry name" value="P-loop containing nucleoside triphosphate hydrolases"/>
    <property type="match status" value="1"/>
</dbReference>
<keyword evidence="6" id="KW-1185">Reference proteome</keyword>
<dbReference type="Gene3D" id="1.25.40.10">
    <property type="entry name" value="Tetratricopeptide repeat domain"/>
    <property type="match status" value="1"/>
</dbReference>
<evidence type="ECO:0000256" key="3">
    <source>
        <dbReference type="SAM" id="Coils"/>
    </source>
</evidence>
<sequence>MSETDCSITPSQVSGRSPAVKTDNAGILEELLRSIDLGQGEFSLLFARCNYSDLRQNLLAELCEKLELQDISLVTLTLSPTETSMYDAIANRRGDTQAIAVSIVGLNTVDKVDDVLADANYLRESFRQHFPFPVLLWVDDHLLVKIRKRMPDFKSWGATTLLFDWDTDTLLMKLQATCDRYVEGALQHAAFTPLTEVLTPQEVRESEFAMVALAQCNVSLPPDILGSVELNRGSSLYGETPRPNPNICEAALAHYEASLRHWETAQNTLGVGLAQFYCSVCYAHRGNWKIAKEKRQACLVAFEVAERSDLLARFVGSLGCVLVELEDWDELAKQLSEWKTLHAKQPLELARDWSLQAEVSQHEEDWPQMQAHAEQAIKIWSEHISFQTVPIRFYLQQAEALAQQGQKVVAIEHIETVRRSRSPRANPEAFVQLLEQLRGLYSEAKKYRRAFEIKQERRGIQYQFQMRAFIGAGQLQAPNVADPMSETHFSFVASGRQSDIDTLVNVRVSQPRHKLTVLCGLSGVGKSSLVRAGLVPALQDKQLRDRRALTVVVRVYSDWEAGLGEALYSALVAYPDTRLKSIPKTAAQLKMQLRQNAKNRLLTVLVFDQFEEFFFICKQPAQRQQFYEFLRDCLKGTEIQFVKVIFSLREDYLHELLEFEDYVKDLGFDFLSREQRQRIENFTPSIARSVITELSQRTTPKLDNDLVDALVDSLTNELGHIRPVELQVVGAQLEAEGVVTLAQYQELGDNPKLFLAERWVEAVVKDCGPENMDAAWQVLVALTQENGTRPLLTQEELSAALEDYQQLMGTSAVSLEQDILPVLVGAGLVVRWPQKPEDRYQLVHDYLVEPIRRRYNADYRQQLQQLVQDKQAAEERQRQEEERRKQFQRWTLRGALGATALFAGLAIFAWQAAIQANRLVAESEQAKLVAVAQQLMAQSERIQTDDSSNFSEAVLLAVEAFNQLNRLKHPTLETEALLRSYLKQLPSQIKIIPYRTFIRRWQFSNDGRLLVTLDEAGTVKLIDSISSQELIVFRAESPIRDWGFSDDGQFLVTLDEGGTVKLIDSTNGQEPTTVQSELPIRDWKFSQNGQFLAIQDEGGTVKLIDSTNGQEPTTVRSESPIRDWRFSDDGQFLVTLDEGGTVKLIDSTNGQELTTVQSESPIRLWRFSENSQFLAIQDEGGTVKLIDSTNGQELTTVQSELPIRLWRFSENSQFLAIQDEGGTVKLIDSTNGQELTTVQSELPIRDWKFSENDQFLAIQDEGGTVKLIDSTNGQELTTVQSELPIRDWEFSENSQFLAIQDEGGTVKFINSTNGQELTTVQSKLPIRDWKFSENGQFLITLDNVGKVKLIDSVSDQELENIKYDGLSAGYLYDDWPHKRSGSNYALSSIENRFYFTVVGKTSVSFIEVSNDSDAKTYDSKGPIRKVKFSEDGRYLATLNVDGVVSIITSTDTDTQKVLKFDFPVTSIDFNADSTNLVVSSRDGTVLFVEASTGKMTKEMNFEASVRGVSFSSDGHQFAVNSSDDSVTLIESRSGREIKTVKHSLYIRGAIYSNDNKYLVTYSEDRQARLIKTSNGEEIKNFKFRAFIKDVLFSPDSKHLAMISQDGKTNLVRSFDGKKIKTFEYKKPIKNVLFSQDGKYLALINEGNIVNIIDVFSGREIRALEYGIAVDEAVFTANSQFIAVNNIDGTVKLVEINSGREIRSLRNIRDVTNLSFSSNNQYLATASRNGTVRLILLSTLEEIQTLTSDLSIDRLDFSPNARYLLIQGEQNFQIHPILSTAEIVDNICERIQQNLPMNIWERYIGTPKTYEKTCPKVHIHASAFAKASELIAKETAAINVDAKRFPDDIASEFLANIEDPKHYVESRMLLEKYRVIEPNIDLFPQTSETEQNLDFVLQKWLAANLLSDGQEALVESLFELALLYFVVAQKLDSEIDISTDKWSRLFWNSLLGKEVEVSLRTCEAVLQYQPENGDYLSMCGIARALNGDLAGAIEDFQAYINWNDSSPRRKRQHQEWIYSLQAGETIFTEDFLQELRKE</sequence>
<dbReference type="InterPro" id="IPR027417">
    <property type="entry name" value="P-loop_NTPase"/>
</dbReference>
<feature type="coiled-coil region" evidence="3">
    <location>
        <begin position="856"/>
        <end position="883"/>
    </location>
</feature>
<reference evidence="5" key="2">
    <citation type="journal article" date="2021" name="Mar. Drugs">
        <title>Genome Reduction and Secondary Metabolism of the Marine Sponge-Associated Cyanobacterium Leptothoe.</title>
        <authorList>
            <person name="Konstantinou D."/>
            <person name="Popin R.V."/>
            <person name="Fewer D.P."/>
            <person name="Sivonen K."/>
            <person name="Gkelis S."/>
        </authorList>
    </citation>
    <scope>NUCLEOTIDE SEQUENCE</scope>
    <source>
        <strain evidence="5">TAU-MAC 1115</strain>
    </source>
</reference>
<dbReference type="EMBL" id="JADOES010000009">
    <property type="protein sequence ID" value="MBT9315109.1"/>
    <property type="molecule type" value="Genomic_DNA"/>
</dbReference>
<dbReference type="SUPFAM" id="SSF50998">
    <property type="entry name" value="Quinoprotein alcohol dehydrogenase-like"/>
    <property type="match status" value="1"/>
</dbReference>
<evidence type="ECO:0000313" key="6">
    <source>
        <dbReference type="Proteomes" id="UP000717364"/>
    </source>
</evidence>
<dbReference type="InterPro" id="IPR011990">
    <property type="entry name" value="TPR-like_helical_dom_sf"/>
</dbReference>
<proteinExistence type="predicted"/>
<dbReference type="InterPro" id="IPR011047">
    <property type="entry name" value="Quinoprotein_ADH-like_sf"/>
</dbReference>
<organism evidence="5 6">
    <name type="scientific">Leptothoe spongobia TAU-MAC 1115</name>
    <dbReference type="NCBI Taxonomy" id="1967444"/>
    <lineage>
        <taxon>Bacteria</taxon>
        <taxon>Bacillati</taxon>
        <taxon>Cyanobacteriota</taxon>
        <taxon>Cyanophyceae</taxon>
        <taxon>Nodosilineales</taxon>
        <taxon>Cymatolegaceae</taxon>
        <taxon>Leptothoe</taxon>
        <taxon>Leptothoe spongobia</taxon>
    </lineage>
</organism>
<dbReference type="InterPro" id="IPR001680">
    <property type="entry name" value="WD40_rpt"/>
</dbReference>
<dbReference type="Gene3D" id="3.40.50.300">
    <property type="entry name" value="P-loop containing nucleotide triphosphate hydrolases"/>
    <property type="match status" value="1"/>
</dbReference>
<keyword evidence="1" id="KW-0853">WD repeat</keyword>
<evidence type="ECO:0000256" key="2">
    <source>
        <dbReference type="ARBA" id="ARBA00022737"/>
    </source>
</evidence>
<dbReference type="Proteomes" id="UP000717364">
    <property type="component" value="Unassembled WGS sequence"/>
</dbReference>
<name>A0A947DEE3_9CYAN</name>
<feature type="domain" description="Novel STAND NTPase 1" evidence="4">
    <location>
        <begin position="495"/>
        <end position="875"/>
    </location>
</feature>
<dbReference type="Gene3D" id="2.130.10.10">
    <property type="entry name" value="YVTN repeat-like/Quinoprotein amine dehydrogenase"/>
    <property type="match status" value="4"/>
</dbReference>
<dbReference type="SUPFAM" id="SSF69322">
    <property type="entry name" value="Tricorn protease domain 2"/>
    <property type="match status" value="1"/>
</dbReference>
<dbReference type="RefSeq" id="WP_215608175.1">
    <property type="nucleotide sequence ID" value="NZ_JADOES010000009.1"/>
</dbReference>
<evidence type="ECO:0000256" key="1">
    <source>
        <dbReference type="ARBA" id="ARBA00022574"/>
    </source>
</evidence>
<comment type="caution">
    <text evidence="5">The sequence shown here is derived from an EMBL/GenBank/DDBJ whole genome shotgun (WGS) entry which is preliminary data.</text>
</comment>
<protein>
    <submittedName>
        <fullName evidence="5">AAA family ATPase</fullName>
    </submittedName>
</protein>
<dbReference type="PANTHER" id="PTHR44019">
    <property type="entry name" value="WD REPEAT-CONTAINING PROTEIN 55"/>
    <property type="match status" value="1"/>
</dbReference>
<accession>A0A947DEE3</accession>
<dbReference type="Pfam" id="PF00400">
    <property type="entry name" value="WD40"/>
    <property type="match status" value="2"/>
</dbReference>
<dbReference type="InterPro" id="IPR050505">
    <property type="entry name" value="WDR55/POC1"/>
</dbReference>
<reference evidence="5" key="1">
    <citation type="submission" date="2020-11" db="EMBL/GenBank/DDBJ databases">
        <authorList>
            <person name="Konstantinou D."/>
            <person name="Gkelis S."/>
            <person name="Popin R."/>
            <person name="Fewer D."/>
            <person name="Sivonen K."/>
        </authorList>
    </citation>
    <scope>NUCLEOTIDE SEQUENCE</scope>
    <source>
        <strain evidence="5">TAU-MAC 1115</strain>
    </source>
</reference>
<dbReference type="InterPro" id="IPR049052">
    <property type="entry name" value="nSTAND1"/>
</dbReference>
<dbReference type="InterPro" id="IPR015943">
    <property type="entry name" value="WD40/YVTN_repeat-like_dom_sf"/>
</dbReference>
<keyword evidence="3" id="KW-0175">Coiled coil</keyword>
<gene>
    <name evidence="5" type="ORF">IXB50_06695</name>
</gene>
<keyword evidence="2" id="KW-0677">Repeat</keyword>
<evidence type="ECO:0000313" key="5">
    <source>
        <dbReference type="EMBL" id="MBT9315109.1"/>
    </source>
</evidence>
<dbReference type="SUPFAM" id="SSF48452">
    <property type="entry name" value="TPR-like"/>
    <property type="match status" value="1"/>
</dbReference>